<organism evidence="5 6">
    <name type="scientific">Apatococcus lobatus</name>
    <dbReference type="NCBI Taxonomy" id="904363"/>
    <lineage>
        <taxon>Eukaryota</taxon>
        <taxon>Viridiplantae</taxon>
        <taxon>Chlorophyta</taxon>
        <taxon>core chlorophytes</taxon>
        <taxon>Trebouxiophyceae</taxon>
        <taxon>Chlorellales</taxon>
        <taxon>Chlorellaceae</taxon>
        <taxon>Apatococcus</taxon>
    </lineage>
</organism>
<dbReference type="GO" id="GO:0046872">
    <property type="term" value="F:metal ion binding"/>
    <property type="evidence" value="ECO:0007669"/>
    <property type="project" value="UniProtKB-KW"/>
</dbReference>
<evidence type="ECO:0000256" key="3">
    <source>
        <dbReference type="PIRSR" id="PIRSR623088-3"/>
    </source>
</evidence>
<dbReference type="PRINTS" id="PR00387">
    <property type="entry name" value="PDIESTERASE1"/>
</dbReference>
<dbReference type="InterPro" id="IPR036971">
    <property type="entry name" value="PDEase_catalytic_dom_sf"/>
</dbReference>
<feature type="domain" description="PDEase" evidence="4">
    <location>
        <begin position="1"/>
        <end position="88"/>
    </location>
</feature>
<dbReference type="InterPro" id="IPR023088">
    <property type="entry name" value="PDEase"/>
</dbReference>
<dbReference type="GO" id="GO:0007165">
    <property type="term" value="P:signal transduction"/>
    <property type="evidence" value="ECO:0007669"/>
    <property type="project" value="InterPro"/>
</dbReference>
<evidence type="ECO:0000313" key="6">
    <source>
        <dbReference type="Proteomes" id="UP001438707"/>
    </source>
</evidence>
<keyword evidence="6" id="KW-1185">Reference proteome</keyword>
<comment type="caution">
    <text evidence="5">The sequence shown here is derived from an EMBL/GenBank/DDBJ whole genome shotgun (WGS) entry which is preliminary data.</text>
</comment>
<dbReference type="EMBL" id="JALJOS010000021">
    <property type="protein sequence ID" value="KAK9826228.1"/>
    <property type="molecule type" value="Genomic_DNA"/>
</dbReference>
<dbReference type="Pfam" id="PF00233">
    <property type="entry name" value="PDEase_I"/>
    <property type="match status" value="1"/>
</dbReference>
<keyword evidence="2" id="KW-0378">Hydrolase</keyword>
<dbReference type="SUPFAM" id="SSF109604">
    <property type="entry name" value="HD-domain/PDEase-like"/>
    <property type="match status" value="1"/>
</dbReference>
<accession>A0AAW1QY40</accession>
<dbReference type="GO" id="GO:0004114">
    <property type="term" value="F:3',5'-cyclic-nucleotide phosphodiesterase activity"/>
    <property type="evidence" value="ECO:0007669"/>
    <property type="project" value="InterPro"/>
</dbReference>
<evidence type="ECO:0000313" key="5">
    <source>
        <dbReference type="EMBL" id="KAK9826228.1"/>
    </source>
</evidence>
<reference evidence="5 6" key="1">
    <citation type="journal article" date="2024" name="Nat. Commun.">
        <title>Phylogenomics reveals the evolutionary origins of lichenization in chlorophyte algae.</title>
        <authorList>
            <person name="Puginier C."/>
            <person name="Libourel C."/>
            <person name="Otte J."/>
            <person name="Skaloud P."/>
            <person name="Haon M."/>
            <person name="Grisel S."/>
            <person name="Petersen M."/>
            <person name="Berrin J.G."/>
            <person name="Delaux P.M."/>
            <person name="Dal Grande F."/>
            <person name="Keller J."/>
        </authorList>
    </citation>
    <scope>NUCLEOTIDE SEQUENCE [LARGE SCALE GENOMIC DNA]</scope>
    <source>
        <strain evidence="5 6">SAG 2145</strain>
    </source>
</reference>
<dbReference type="AlphaFoldDB" id="A0AAW1QY40"/>
<gene>
    <name evidence="5" type="ORF">WJX74_001355</name>
</gene>
<feature type="binding site" evidence="3">
    <location>
        <position position="11"/>
    </location>
    <ligand>
        <name>Zn(2+)</name>
        <dbReference type="ChEBI" id="CHEBI:29105"/>
        <label>1</label>
    </ligand>
</feature>
<dbReference type="Proteomes" id="UP001438707">
    <property type="component" value="Unassembled WGS sequence"/>
</dbReference>
<dbReference type="InterPro" id="IPR002073">
    <property type="entry name" value="PDEase_catalytic_dom"/>
</dbReference>
<dbReference type="PANTHER" id="PTHR11347">
    <property type="entry name" value="CYCLIC NUCLEOTIDE PHOSPHODIESTERASE"/>
    <property type="match status" value="1"/>
</dbReference>
<protein>
    <recommendedName>
        <fullName evidence="4">PDEase domain-containing protein</fullName>
    </recommendedName>
</protein>
<keyword evidence="1 3" id="KW-0479">Metal-binding</keyword>
<evidence type="ECO:0000259" key="4">
    <source>
        <dbReference type="PROSITE" id="PS51845"/>
    </source>
</evidence>
<dbReference type="PROSITE" id="PS51845">
    <property type="entry name" value="PDEASE_I_2"/>
    <property type="match status" value="1"/>
</dbReference>
<evidence type="ECO:0000256" key="2">
    <source>
        <dbReference type="ARBA" id="ARBA00022801"/>
    </source>
</evidence>
<dbReference type="Gene3D" id="1.10.1300.10">
    <property type="entry name" value="3'5'-cyclic nucleotide phosphodiesterase, catalytic domain"/>
    <property type="match status" value="1"/>
</dbReference>
<sequence>MVAQVALKAADIAHLAAPQAIHRKWTALLTEEFFRQGDREKLLDMKVSPLMDRSDSAGIVKSQVGFFEIVALRLLRALLSSFPPPSQC</sequence>
<evidence type="ECO:0000256" key="1">
    <source>
        <dbReference type="ARBA" id="ARBA00022723"/>
    </source>
</evidence>
<name>A0AAW1QY40_9CHLO</name>
<proteinExistence type="predicted"/>